<dbReference type="Pfam" id="PF13193">
    <property type="entry name" value="AMP-binding_C"/>
    <property type="match status" value="1"/>
</dbReference>
<dbReference type="FunFam" id="3.30.300.30:FF:000010">
    <property type="entry name" value="Enterobactin synthetase component F"/>
    <property type="match status" value="1"/>
</dbReference>
<feature type="domain" description="Carrier" evidence="5">
    <location>
        <begin position="275"/>
        <end position="349"/>
    </location>
</feature>
<dbReference type="SUPFAM" id="SSF47336">
    <property type="entry name" value="ACP-like"/>
    <property type="match status" value="1"/>
</dbReference>
<dbReference type="GO" id="GO:0043041">
    <property type="term" value="P:amino acid activation for nonribosomal peptide biosynthetic process"/>
    <property type="evidence" value="ECO:0007669"/>
    <property type="project" value="TreeGrafter"/>
</dbReference>
<proteinExistence type="inferred from homology"/>
<gene>
    <name evidence="6" type="ORF">ALP78_102368</name>
</gene>
<dbReference type="CDD" id="cd05930">
    <property type="entry name" value="A_NRPS"/>
    <property type="match status" value="1"/>
</dbReference>
<dbReference type="Gene3D" id="3.40.50.12780">
    <property type="entry name" value="N-terminal domain of ligase-like"/>
    <property type="match status" value="1"/>
</dbReference>
<evidence type="ECO:0000256" key="1">
    <source>
        <dbReference type="ARBA" id="ARBA00001957"/>
    </source>
</evidence>
<dbReference type="Pfam" id="PF00501">
    <property type="entry name" value="AMP-binding"/>
    <property type="match status" value="1"/>
</dbReference>
<dbReference type="PROSITE" id="PS50075">
    <property type="entry name" value="CARRIER"/>
    <property type="match status" value="1"/>
</dbReference>
<dbReference type="FunFam" id="2.30.38.10:FF:000001">
    <property type="entry name" value="Non-ribosomal peptide synthetase PvdI"/>
    <property type="match status" value="1"/>
</dbReference>
<organism evidence="6 7">
    <name type="scientific">Pseudomonas coronafaciens pv. striafaciens</name>
    <dbReference type="NCBI Taxonomy" id="235276"/>
    <lineage>
        <taxon>Bacteria</taxon>
        <taxon>Pseudomonadati</taxon>
        <taxon>Pseudomonadota</taxon>
        <taxon>Gammaproteobacteria</taxon>
        <taxon>Pseudomonadales</taxon>
        <taxon>Pseudomonadaceae</taxon>
        <taxon>Pseudomonas</taxon>
        <taxon>Pseudomonas coronafaciens</taxon>
    </lineage>
</organism>
<evidence type="ECO:0000313" key="7">
    <source>
        <dbReference type="Proteomes" id="UP000268004"/>
    </source>
</evidence>
<dbReference type="AlphaFoldDB" id="A0A3M4XYN6"/>
<dbReference type="FunFam" id="1.10.1200.10:FF:000005">
    <property type="entry name" value="Nonribosomal peptide synthetase 1"/>
    <property type="match status" value="1"/>
</dbReference>
<evidence type="ECO:0000313" key="6">
    <source>
        <dbReference type="EMBL" id="RMR80813.1"/>
    </source>
</evidence>
<dbReference type="InterPro" id="IPR045851">
    <property type="entry name" value="AMP-bd_C_sf"/>
</dbReference>
<evidence type="ECO:0000259" key="5">
    <source>
        <dbReference type="PROSITE" id="PS50075"/>
    </source>
</evidence>
<comment type="caution">
    <text evidence="6">The sequence shown here is derived from an EMBL/GenBank/DDBJ whole genome shotgun (WGS) entry which is preliminary data.</text>
</comment>
<keyword evidence="3" id="KW-0596">Phosphopantetheine</keyword>
<dbReference type="GO" id="GO:0031177">
    <property type="term" value="F:phosphopantetheine binding"/>
    <property type="evidence" value="ECO:0007669"/>
    <property type="project" value="TreeGrafter"/>
</dbReference>
<dbReference type="RefSeq" id="WP_147472485.1">
    <property type="nucleotide sequence ID" value="NZ_RBSD01000193.1"/>
</dbReference>
<dbReference type="EMBL" id="RBSD01000193">
    <property type="protein sequence ID" value="RMR80813.1"/>
    <property type="molecule type" value="Genomic_DNA"/>
</dbReference>
<dbReference type="GO" id="GO:0005737">
    <property type="term" value="C:cytoplasm"/>
    <property type="evidence" value="ECO:0007669"/>
    <property type="project" value="TreeGrafter"/>
</dbReference>
<dbReference type="PANTHER" id="PTHR45527">
    <property type="entry name" value="NONRIBOSOMAL PEPTIDE SYNTHETASE"/>
    <property type="match status" value="1"/>
</dbReference>
<sequence>RQVSVVQFVPALLQQFLNLPQSSACSSLTDVVCGGGELTVDMAAQLRKRLPEVRLHNVYGPTETTVDCSVWTLRPDEAVPDSALPIGRPISNTRLYVLDAHDQPVPQGVIGQLHIGGAGVTRGYLNLPKTDAERFIDSPFVAGDRLYRSGDLVRQRADGNLEFLGRNDDQVKIHGLRIEPGDIQACLISHPGIEQAVVLVRDEQPGGQRLVAYYTGTQLSVETLREVLRAQLPDYMVPALFVHLDEMPLSPNGKLDRKALPAPGQDALLTRPYEAPQGETEALLARLWSELLGVEQVGRHDNFFELGGHSLLAVSLTARLRQEGIEADVRALFEQPTLAGYAAITENMEITL</sequence>
<dbReference type="InterPro" id="IPR025110">
    <property type="entry name" value="AMP-bd_C"/>
</dbReference>
<dbReference type="InterPro" id="IPR000873">
    <property type="entry name" value="AMP-dep_synth/lig_dom"/>
</dbReference>
<dbReference type="Gene3D" id="1.10.1200.10">
    <property type="entry name" value="ACP-like"/>
    <property type="match status" value="1"/>
</dbReference>
<dbReference type="SUPFAM" id="SSF56801">
    <property type="entry name" value="Acetyl-CoA synthetase-like"/>
    <property type="match status" value="1"/>
</dbReference>
<dbReference type="GO" id="GO:0044550">
    <property type="term" value="P:secondary metabolite biosynthetic process"/>
    <property type="evidence" value="ECO:0007669"/>
    <property type="project" value="TreeGrafter"/>
</dbReference>
<dbReference type="PANTHER" id="PTHR45527:SF1">
    <property type="entry name" value="FATTY ACID SYNTHASE"/>
    <property type="match status" value="1"/>
</dbReference>
<feature type="non-terminal residue" evidence="6">
    <location>
        <position position="1"/>
    </location>
</feature>
<dbReference type="InterPro" id="IPR036736">
    <property type="entry name" value="ACP-like_sf"/>
</dbReference>
<comment type="similarity">
    <text evidence="2">Belongs to the ATP-dependent AMP-binding enzyme family.</text>
</comment>
<dbReference type="InterPro" id="IPR009081">
    <property type="entry name" value="PP-bd_ACP"/>
</dbReference>
<name>A0A3M4XYN6_9PSED</name>
<accession>A0A3M4XYN6</accession>
<comment type="cofactor">
    <cofactor evidence="1">
        <name>pantetheine 4'-phosphate</name>
        <dbReference type="ChEBI" id="CHEBI:47942"/>
    </cofactor>
</comment>
<protein>
    <submittedName>
        <fullName evidence="6">Non-ribosomal peptide synthetase</fullName>
    </submittedName>
</protein>
<evidence type="ECO:0000256" key="2">
    <source>
        <dbReference type="ARBA" id="ARBA00006432"/>
    </source>
</evidence>
<dbReference type="Pfam" id="PF00550">
    <property type="entry name" value="PP-binding"/>
    <property type="match status" value="1"/>
</dbReference>
<reference evidence="6 7" key="1">
    <citation type="submission" date="2018-08" db="EMBL/GenBank/DDBJ databases">
        <title>Recombination of ecologically and evolutionarily significant loci maintains genetic cohesion in the Pseudomonas syringae species complex.</title>
        <authorList>
            <person name="Dillon M."/>
            <person name="Thakur S."/>
            <person name="Almeida R.N.D."/>
            <person name="Weir B.S."/>
            <person name="Guttman D.S."/>
        </authorList>
    </citation>
    <scope>NUCLEOTIDE SEQUENCE [LARGE SCALE GENOMIC DNA]</scope>
    <source>
        <strain evidence="6 7">ICMP 4996</strain>
    </source>
</reference>
<dbReference type="Proteomes" id="UP000268004">
    <property type="component" value="Unassembled WGS sequence"/>
</dbReference>
<dbReference type="InterPro" id="IPR042099">
    <property type="entry name" value="ANL_N_sf"/>
</dbReference>
<keyword evidence="4" id="KW-0597">Phosphoprotein</keyword>
<evidence type="ECO:0000256" key="4">
    <source>
        <dbReference type="ARBA" id="ARBA00022553"/>
    </source>
</evidence>
<evidence type="ECO:0000256" key="3">
    <source>
        <dbReference type="ARBA" id="ARBA00022450"/>
    </source>
</evidence>
<dbReference type="Gene3D" id="3.30.300.30">
    <property type="match status" value="1"/>
</dbReference>